<protein>
    <submittedName>
        <fullName evidence="1">Uncharacterized protein</fullName>
    </submittedName>
</protein>
<accession>A0A2P2K2W2</accession>
<name>A0A2P2K2W2_RHIMU</name>
<dbReference type="AlphaFoldDB" id="A0A2P2K2W2"/>
<proteinExistence type="predicted"/>
<reference evidence="1" key="1">
    <citation type="submission" date="2018-02" db="EMBL/GenBank/DDBJ databases">
        <title>Rhizophora mucronata_Transcriptome.</title>
        <authorList>
            <person name="Meera S.P."/>
            <person name="Sreeshan A."/>
            <person name="Augustine A."/>
        </authorList>
    </citation>
    <scope>NUCLEOTIDE SEQUENCE</scope>
    <source>
        <tissue evidence="1">Leaf</tissue>
    </source>
</reference>
<evidence type="ECO:0000313" key="1">
    <source>
        <dbReference type="EMBL" id="MBX00054.1"/>
    </source>
</evidence>
<organism evidence="1">
    <name type="scientific">Rhizophora mucronata</name>
    <name type="common">Asiatic mangrove</name>
    <dbReference type="NCBI Taxonomy" id="61149"/>
    <lineage>
        <taxon>Eukaryota</taxon>
        <taxon>Viridiplantae</taxon>
        <taxon>Streptophyta</taxon>
        <taxon>Embryophyta</taxon>
        <taxon>Tracheophyta</taxon>
        <taxon>Spermatophyta</taxon>
        <taxon>Magnoliopsida</taxon>
        <taxon>eudicotyledons</taxon>
        <taxon>Gunneridae</taxon>
        <taxon>Pentapetalae</taxon>
        <taxon>rosids</taxon>
        <taxon>fabids</taxon>
        <taxon>Malpighiales</taxon>
        <taxon>Rhizophoraceae</taxon>
        <taxon>Rhizophora</taxon>
    </lineage>
</organism>
<dbReference type="EMBL" id="GGEC01019570">
    <property type="protein sequence ID" value="MBX00054.1"/>
    <property type="molecule type" value="Transcribed_RNA"/>
</dbReference>
<sequence length="44" mass="4789">MPLDDAKARAGQLESEATALERSVTLLAHFISVLKLLLTLLLII</sequence>